<dbReference type="EMBL" id="VMRY01000098">
    <property type="protein sequence ID" value="TVT50714.1"/>
    <property type="molecule type" value="Genomic_DNA"/>
</dbReference>
<evidence type="ECO:0000313" key="5">
    <source>
        <dbReference type="Proteomes" id="UP000317355"/>
    </source>
</evidence>
<keyword evidence="1 4" id="KW-0808">Transferase</keyword>
<dbReference type="PANTHER" id="PTHR43877:SF2">
    <property type="entry name" value="AMINOALKYLPHOSPHONATE N-ACETYLTRANSFERASE-RELATED"/>
    <property type="match status" value="1"/>
</dbReference>
<dbReference type="AlphaFoldDB" id="A0A558CPL5"/>
<dbReference type="GO" id="GO:0016747">
    <property type="term" value="F:acyltransferase activity, transferring groups other than amino-acyl groups"/>
    <property type="evidence" value="ECO:0007669"/>
    <property type="project" value="InterPro"/>
</dbReference>
<dbReference type="SUPFAM" id="SSF55729">
    <property type="entry name" value="Acyl-CoA N-acyltransferases (Nat)"/>
    <property type="match status" value="1"/>
</dbReference>
<evidence type="ECO:0000256" key="2">
    <source>
        <dbReference type="ARBA" id="ARBA00023315"/>
    </source>
</evidence>
<dbReference type="Pfam" id="PF00583">
    <property type="entry name" value="Acetyltransf_1"/>
    <property type="match status" value="1"/>
</dbReference>
<dbReference type="InterPro" id="IPR000182">
    <property type="entry name" value="GNAT_dom"/>
</dbReference>
<keyword evidence="2" id="KW-0012">Acyltransferase</keyword>
<proteinExistence type="predicted"/>
<dbReference type="PROSITE" id="PS51186">
    <property type="entry name" value="GNAT"/>
    <property type="match status" value="1"/>
</dbReference>
<dbReference type="Gene3D" id="3.40.630.30">
    <property type="match status" value="1"/>
</dbReference>
<sequence length="202" mass="22357">MSTALRERVIVPARRADTQHIAALIDQAGEGIPEAIWADYTQPGQSPMAFGAERAGSDEGNFSWKNVQLLNEDGRVKGMLFAYRLPEGAPDMTDLHPLEVTLVELEALVPESYYINAVAVYPNARGMGHGTRLMQRAEQQAVAEGCDRCTLIVFAHNQGALRLYRSLGYRQIAERGPVDDPRFNALGACLLMEKYLQPVNKK</sequence>
<name>A0A558CPL5_9GAMM</name>
<comment type="caution">
    <text evidence="4">The sequence shown here is derived from an EMBL/GenBank/DDBJ whole genome shotgun (WGS) entry which is preliminary data.</text>
</comment>
<dbReference type="Proteomes" id="UP000317355">
    <property type="component" value="Unassembled WGS sequence"/>
</dbReference>
<evidence type="ECO:0000313" key="4">
    <source>
        <dbReference type="EMBL" id="TVT50714.1"/>
    </source>
</evidence>
<gene>
    <name evidence="4" type="ORF">FHK82_16130</name>
</gene>
<dbReference type="PANTHER" id="PTHR43877">
    <property type="entry name" value="AMINOALKYLPHOSPHONATE N-ACETYLTRANSFERASE-RELATED-RELATED"/>
    <property type="match status" value="1"/>
</dbReference>
<evidence type="ECO:0000259" key="3">
    <source>
        <dbReference type="PROSITE" id="PS51186"/>
    </source>
</evidence>
<reference evidence="4 5" key="1">
    <citation type="submission" date="2019-07" db="EMBL/GenBank/DDBJ databases">
        <title>The pathways for chlorine oxyanion respiration interact through the shared metabolite chlorate.</title>
        <authorList>
            <person name="Barnum T.P."/>
            <person name="Cheng Y."/>
            <person name="Hill K.A."/>
            <person name="Lucas L.N."/>
            <person name="Carlson H.K."/>
            <person name="Coates J.D."/>
        </authorList>
    </citation>
    <scope>NUCLEOTIDE SEQUENCE [LARGE SCALE GENOMIC DNA]</scope>
    <source>
        <strain evidence="4">BK-3</strain>
    </source>
</reference>
<organism evidence="4 5">
    <name type="scientific">Sedimenticola thiotaurini</name>
    <dbReference type="NCBI Taxonomy" id="1543721"/>
    <lineage>
        <taxon>Bacteria</taxon>
        <taxon>Pseudomonadati</taxon>
        <taxon>Pseudomonadota</taxon>
        <taxon>Gammaproteobacteria</taxon>
        <taxon>Chromatiales</taxon>
        <taxon>Sedimenticolaceae</taxon>
        <taxon>Sedimenticola</taxon>
    </lineage>
</organism>
<feature type="domain" description="N-acetyltransferase" evidence="3">
    <location>
        <begin position="8"/>
        <end position="197"/>
    </location>
</feature>
<evidence type="ECO:0000256" key="1">
    <source>
        <dbReference type="ARBA" id="ARBA00022679"/>
    </source>
</evidence>
<protein>
    <submittedName>
        <fullName evidence="4">GNAT family N-acetyltransferase</fullName>
    </submittedName>
</protein>
<dbReference type="InterPro" id="IPR016181">
    <property type="entry name" value="Acyl_CoA_acyltransferase"/>
</dbReference>
<dbReference type="CDD" id="cd04301">
    <property type="entry name" value="NAT_SF"/>
    <property type="match status" value="1"/>
</dbReference>
<accession>A0A558CPL5</accession>
<dbReference type="InterPro" id="IPR050832">
    <property type="entry name" value="Bact_Acetyltransf"/>
</dbReference>